<keyword evidence="7" id="KW-0119">Carbohydrate metabolism</keyword>
<dbReference type="EMBL" id="AZHD01000008">
    <property type="protein sequence ID" value="OAA61285.1"/>
    <property type="molecule type" value="Genomic_DNA"/>
</dbReference>
<evidence type="ECO:0000256" key="3">
    <source>
        <dbReference type="ARBA" id="ARBA00022729"/>
    </source>
</evidence>
<dbReference type="PANTHER" id="PTHR33753">
    <property type="entry name" value="1,4-BETA-D-GLUCAN CELLOBIOHYDROLASE B"/>
    <property type="match status" value="1"/>
</dbReference>
<comment type="catalytic activity">
    <reaction evidence="1">
        <text>Hydrolysis of (1-&gt;4)-beta-D-glucosidic linkages in cellulose and cellotetraose, releasing cellobiose from the non-reducing ends of the chains.</text>
        <dbReference type="EC" id="3.2.1.91"/>
    </reaction>
</comment>
<feature type="signal peptide" evidence="11">
    <location>
        <begin position="1"/>
        <end position="17"/>
    </location>
</feature>
<feature type="chain" id="PRO_5007892847" description="Glucanase" evidence="11">
    <location>
        <begin position="18"/>
        <end position="458"/>
    </location>
</feature>
<keyword evidence="6" id="KW-1015">Disulfide bond</keyword>
<dbReference type="InterPro" id="IPR013320">
    <property type="entry name" value="ConA-like_dom_sf"/>
</dbReference>
<evidence type="ECO:0000256" key="9">
    <source>
        <dbReference type="ARBA" id="ARBA00023326"/>
    </source>
</evidence>
<dbReference type="Gene3D" id="2.70.100.10">
    <property type="entry name" value="Glycoside hydrolase, family 7, domain"/>
    <property type="match status" value="1"/>
</dbReference>
<evidence type="ECO:0000313" key="13">
    <source>
        <dbReference type="Proteomes" id="UP000076874"/>
    </source>
</evidence>
<keyword evidence="13" id="KW-1185">Reference proteome</keyword>
<evidence type="ECO:0000256" key="7">
    <source>
        <dbReference type="ARBA" id="ARBA00023277"/>
    </source>
</evidence>
<dbReference type="CDD" id="cd07999">
    <property type="entry name" value="GH7_CBH_EG"/>
    <property type="match status" value="1"/>
</dbReference>
<dbReference type="EC" id="3.2.1.-" evidence="10"/>
<evidence type="ECO:0000256" key="8">
    <source>
        <dbReference type="ARBA" id="ARBA00023295"/>
    </source>
</evidence>
<evidence type="ECO:0000256" key="1">
    <source>
        <dbReference type="ARBA" id="ARBA00001641"/>
    </source>
</evidence>
<dbReference type="AlphaFoldDB" id="A0A167U6E5"/>
<keyword evidence="3 11" id="KW-0732">Signal</keyword>
<dbReference type="OrthoDB" id="412382at2759"/>
<dbReference type="PRINTS" id="PR00734">
    <property type="entry name" value="GLHYDRLASE7"/>
</dbReference>
<keyword evidence="9 10" id="KW-0624">Polysaccharide degradation</keyword>
<evidence type="ECO:0000256" key="11">
    <source>
        <dbReference type="SAM" id="SignalP"/>
    </source>
</evidence>
<evidence type="ECO:0000256" key="10">
    <source>
        <dbReference type="RuleBase" id="RU361164"/>
    </source>
</evidence>
<evidence type="ECO:0000256" key="6">
    <source>
        <dbReference type="ARBA" id="ARBA00023157"/>
    </source>
</evidence>
<sequence length="458" mass="48200">MYRSLAALALTAATARGQQIGTQTAEKHPALPIQSCTAAGCTKENTAAVLDANWRWTHVTSGYTNCYDGAAWNTSACPDSKTCAANCAVDGADYAATYGVTTPSDGALQLKFVTKNENGANVGSRLYLLADDDKTYRTFNLLNQEFTFDVDVSNLPCGLNGAVYFSEMLPDGGLSTYPGNKAGAAYGTGYCDSQCPRDLKFINGEANVDGWAADSGGDTGTGKYGSCCAEMDIWEANLDAAAYTPHPCKVSTQTRCETETDCGVGDANRHAGLCDPDGCDFNAFRLGDPDFYGTGKTVDTSKPFTVVTQFLTDDNTAAGTLARINRFYVQGGTVIGNAAAAVPGIDPVNYITDGFCQQQKAAFNDTNYFATVGGLAGMGKSLQNMVLVLSVWDDHAVSMNWLDSHFPTTSPTTDPGVARGRCDPDAGAPKTVEGAHPDASVIYSNIKIGALNSTFAAK</sequence>
<gene>
    <name evidence="12" type="ORF">SPI_05309</name>
</gene>
<dbReference type="Pfam" id="PF00840">
    <property type="entry name" value="Glyco_hydro_7"/>
    <property type="match status" value="1"/>
</dbReference>
<dbReference type="GO" id="GO:0016162">
    <property type="term" value="F:cellulose 1,4-beta-cellobiosidase activity"/>
    <property type="evidence" value="ECO:0007669"/>
    <property type="project" value="UniProtKB-EC"/>
</dbReference>
<comment type="caution">
    <text evidence="12">The sequence shown here is derived from an EMBL/GenBank/DDBJ whole genome shotgun (WGS) entry which is preliminary data.</text>
</comment>
<dbReference type="FunFam" id="2.70.100.10:FF:000001">
    <property type="entry name" value="Glucanase"/>
    <property type="match status" value="1"/>
</dbReference>
<dbReference type="SUPFAM" id="SSF49899">
    <property type="entry name" value="Concanavalin A-like lectins/glucanases"/>
    <property type="match status" value="1"/>
</dbReference>
<name>A0A167U6E5_9HYPO</name>
<comment type="similarity">
    <text evidence="2 10">Belongs to the glycosyl hydrolase 7 (cellulase C) family.</text>
</comment>
<accession>A0A167U6E5</accession>
<keyword evidence="8 10" id="KW-0326">Glycosidase</keyword>
<keyword evidence="5 10" id="KW-0136">Cellulose degradation</keyword>
<dbReference type="GO" id="GO:0030245">
    <property type="term" value="P:cellulose catabolic process"/>
    <property type="evidence" value="ECO:0007669"/>
    <property type="project" value="UniProtKB-KW"/>
</dbReference>
<proteinExistence type="inferred from homology"/>
<reference evidence="12 13" key="1">
    <citation type="journal article" date="2016" name="Genome Biol. Evol.">
        <title>Divergent and convergent evolution of fungal pathogenicity.</title>
        <authorList>
            <person name="Shang Y."/>
            <person name="Xiao G."/>
            <person name="Zheng P."/>
            <person name="Cen K."/>
            <person name="Zhan S."/>
            <person name="Wang C."/>
        </authorList>
    </citation>
    <scope>NUCLEOTIDE SEQUENCE [LARGE SCALE GENOMIC DNA]</scope>
    <source>
        <strain evidence="12 13">RCEF 264</strain>
    </source>
</reference>
<organism evidence="12 13">
    <name type="scientific">Niveomyces insectorum RCEF 264</name>
    <dbReference type="NCBI Taxonomy" id="1081102"/>
    <lineage>
        <taxon>Eukaryota</taxon>
        <taxon>Fungi</taxon>
        <taxon>Dikarya</taxon>
        <taxon>Ascomycota</taxon>
        <taxon>Pezizomycotina</taxon>
        <taxon>Sordariomycetes</taxon>
        <taxon>Hypocreomycetidae</taxon>
        <taxon>Hypocreales</taxon>
        <taxon>Cordycipitaceae</taxon>
        <taxon>Niveomyces</taxon>
    </lineage>
</organism>
<keyword evidence="4 10" id="KW-0378">Hydrolase</keyword>
<dbReference type="InterPro" id="IPR037019">
    <property type="entry name" value="Glyco_hydro_7_sf"/>
</dbReference>
<protein>
    <recommendedName>
        <fullName evidence="10">Glucanase</fullName>
        <ecNumber evidence="10">3.2.1.-</ecNumber>
    </recommendedName>
</protein>
<evidence type="ECO:0000313" key="12">
    <source>
        <dbReference type="EMBL" id="OAA61285.1"/>
    </source>
</evidence>
<evidence type="ECO:0000256" key="5">
    <source>
        <dbReference type="ARBA" id="ARBA00023001"/>
    </source>
</evidence>
<dbReference type="PANTHER" id="PTHR33753:SF2">
    <property type="entry name" value="GLYCOSIDE HYDROLASE FAMILY 7 PROTEIN"/>
    <property type="match status" value="1"/>
</dbReference>
<evidence type="ECO:0000256" key="2">
    <source>
        <dbReference type="ARBA" id="ARBA00006044"/>
    </source>
</evidence>
<dbReference type="Proteomes" id="UP000076874">
    <property type="component" value="Unassembled WGS sequence"/>
</dbReference>
<evidence type="ECO:0000256" key="4">
    <source>
        <dbReference type="ARBA" id="ARBA00022801"/>
    </source>
</evidence>
<dbReference type="STRING" id="1081102.A0A167U6E5"/>
<dbReference type="InterPro" id="IPR001722">
    <property type="entry name" value="Glyco_hydro_7"/>
</dbReference>